<dbReference type="PANTHER" id="PTHR12241:SF145">
    <property type="entry name" value="TUBULIN POLYGLUTAMYLASE TTLL5"/>
    <property type="match status" value="1"/>
</dbReference>
<dbReference type="Gene3D" id="1.25.40.10">
    <property type="entry name" value="Tetratricopeptide repeat domain"/>
    <property type="match status" value="1"/>
</dbReference>
<dbReference type="SUPFAM" id="SSF56059">
    <property type="entry name" value="Glutathione synthetase ATP-binding domain-like"/>
    <property type="match status" value="1"/>
</dbReference>
<evidence type="ECO:0000256" key="1">
    <source>
        <dbReference type="ARBA" id="ARBA00022598"/>
    </source>
</evidence>
<name>A0ABS8KTM0_9HYPH</name>
<dbReference type="InterPro" id="IPR011990">
    <property type="entry name" value="TPR-like_helical_dom_sf"/>
</dbReference>
<evidence type="ECO:0000313" key="4">
    <source>
        <dbReference type="EMBL" id="MCC8428988.1"/>
    </source>
</evidence>
<reference evidence="4 5" key="1">
    <citation type="submission" date="2021-11" db="EMBL/GenBank/DDBJ databases">
        <authorList>
            <person name="Lee D.-H."/>
            <person name="Kim S.-B."/>
        </authorList>
    </citation>
    <scope>NUCLEOTIDE SEQUENCE [LARGE SCALE GENOMIC DNA]</scope>
    <source>
        <strain evidence="4 5">KCTC 52223</strain>
    </source>
</reference>
<organism evidence="4 5">
    <name type="scientific">Reyranella aquatilis</name>
    <dbReference type="NCBI Taxonomy" id="2035356"/>
    <lineage>
        <taxon>Bacteria</taxon>
        <taxon>Pseudomonadati</taxon>
        <taxon>Pseudomonadota</taxon>
        <taxon>Alphaproteobacteria</taxon>
        <taxon>Hyphomicrobiales</taxon>
        <taxon>Reyranellaceae</taxon>
        <taxon>Reyranella</taxon>
    </lineage>
</organism>
<comment type="caution">
    <text evidence="4">The sequence shown here is derived from an EMBL/GenBank/DDBJ whole genome shotgun (WGS) entry which is preliminary data.</text>
</comment>
<protein>
    <recommendedName>
        <fullName evidence="6">Tetratricopeptide repeat protein</fullName>
    </recommendedName>
</protein>
<dbReference type="Gene3D" id="3.30.470.20">
    <property type="entry name" value="ATP-grasp fold, B domain"/>
    <property type="match status" value="1"/>
</dbReference>
<evidence type="ECO:0000313" key="5">
    <source>
        <dbReference type="Proteomes" id="UP001198862"/>
    </source>
</evidence>
<dbReference type="PROSITE" id="PS51221">
    <property type="entry name" value="TTL"/>
    <property type="match status" value="1"/>
</dbReference>
<accession>A0ABS8KTM0</accession>
<keyword evidence="2" id="KW-0547">Nucleotide-binding</keyword>
<keyword evidence="3" id="KW-0067">ATP-binding</keyword>
<dbReference type="InterPro" id="IPR004344">
    <property type="entry name" value="TTL/TTLL_fam"/>
</dbReference>
<keyword evidence="1" id="KW-0436">Ligase</keyword>
<dbReference type="EMBL" id="JAJISD010000003">
    <property type="protein sequence ID" value="MCC8428988.1"/>
    <property type="molecule type" value="Genomic_DNA"/>
</dbReference>
<evidence type="ECO:0008006" key="6">
    <source>
        <dbReference type="Google" id="ProtNLM"/>
    </source>
</evidence>
<dbReference type="PANTHER" id="PTHR12241">
    <property type="entry name" value="TUBULIN POLYGLUTAMYLASE"/>
    <property type="match status" value="1"/>
</dbReference>
<dbReference type="Pfam" id="PF03133">
    <property type="entry name" value="TTL"/>
    <property type="match status" value="1"/>
</dbReference>
<evidence type="ECO:0000256" key="3">
    <source>
        <dbReference type="ARBA" id="ARBA00022840"/>
    </source>
</evidence>
<proteinExistence type="predicted"/>
<keyword evidence="5" id="KW-1185">Reference proteome</keyword>
<dbReference type="SUPFAM" id="SSF48452">
    <property type="entry name" value="TPR-like"/>
    <property type="match status" value="1"/>
</dbReference>
<gene>
    <name evidence="4" type="ORF">LJ725_08430</name>
</gene>
<evidence type="ECO:0000256" key="2">
    <source>
        <dbReference type="ARBA" id="ARBA00022741"/>
    </source>
</evidence>
<dbReference type="Proteomes" id="UP001198862">
    <property type="component" value="Unassembled WGS sequence"/>
</dbReference>
<sequence length="461" mass="51306">MKILQLTPAQAHEAVDGLMKSDRPAALGLAERFALEHPNSRDAIQLFGWALARLYEHERAVVQFKRAARFGTTAEIEEWLGYCHRRLGHYGESAHHYLRALALSDATIKTRAIAANAIHLAGDHAFARQLSYPGRNAPPSPALDFARWMIEFDRPDQRRALRSRLLENDEFADQAIFFWQYRDVEALVRIDRKDLLARLIEGSARKPPAWWPETYRLPAQEKAAKTAVRSDPHARWIVKAPHLAGTQGIRTLSGAGGEPWPQGPAVLQRFIEPPFLYEGRKINIRLHISLRAPVTSASSLWHDGLVFVSPAPYRDGTHGALFVNPLSAEKSALEHPVGAFAAPGVALRTFLDTAFDTADARRVRDRLVQTAAQLAGYLETGGILGAMRAIPGWRGLPPTFFGIDIGLDADLNPWLFEAEVAPGHGLGSPTSREIWRRFRRDWLPLALEAPHAPHALFIGLA</sequence>